<dbReference type="Proteomes" id="UP000565579">
    <property type="component" value="Unassembled WGS sequence"/>
</dbReference>
<name>A0A7X0P7D1_9ACTN</name>
<evidence type="ECO:0000256" key="1">
    <source>
        <dbReference type="ARBA" id="ARBA00023015"/>
    </source>
</evidence>
<dbReference type="InterPro" id="IPR036390">
    <property type="entry name" value="WH_DNA-bd_sf"/>
</dbReference>
<evidence type="ECO:0000256" key="2">
    <source>
        <dbReference type="ARBA" id="ARBA00023125"/>
    </source>
</evidence>
<dbReference type="EMBL" id="JACHMI010000001">
    <property type="protein sequence ID" value="MBB6556655.1"/>
    <property type="molecule type" value="Genomic_DNA"/>
</dbReference>
<dbReference type="Gene3D" id="1.10.10.10">
    <property type="entry name" value="Winged helix-like DNA-binding domain superfamily/Winged helix DNA-binding domain"/>
    <property type="match status" value="1"/>
</dbReference>
<dbReference type="AlphaFoldDB" id="A0A7X0P7D1"/>
<proteinExistence type="predicted"/>
<sequence>MRTSLVIERLDRIPVSVTLTPGLSMLALITDALSGRTRGAPEPWRRLVRSAARIPDEMVLRSLATPGFSVLPDLVLPGEFTRDLDVPSQVEMLRDLRPDALLEELDTITDGQPPAHWHPALKDPDRWLHGYADLVEAAWAAMRPVWSRARPLFEREVERVAVAAARRSLDVVLNDLHAGCSFTDGTLSFPDFEPERFSIGSRGLVLMPMLAGPNALIARLDGPDAVWIGYPLPGAEPGREERDDRLEVLVGDVRSAILTGLDRPLTMGALARRVKHAPNVVSYHCNWLESAGLIERRRDGREIHVYRTPRAAVLMDLYGVAG</sequence>
<gene>
    <name evidence="5" type="ORF">HD593_011450</name>
</gene>
<reference evidence="5 6" key="1">
    <citation type="submission" date="2020-08" db="EMBL/GenBank/DDBJ databases">
        <title>Sequencing the genomes of 1000 actinobacteria strains.</title>
        <authorList>
            <person name="Klenk H.-P."/>
        </authorList>
    </citation>
    <scope>NUCLEOTIDE SEQUENCE [LARGE SCALE GENOMIC DNA]</scope>
    <source>
        <strain evidence="5 6">DSM 43768</strain>
    </source>
</reference>
<dbReference type="RefSeq" id="WP_185111094.1">
    <property type="nucleotide sequence ID" value="NZ_BAAAXY010000294.1"/>
</dbReference>
<comment type="caution">
    <text evidence="5">The sequence shown here is derived from an EMBL/GenBank/DDBJ whole genome shotgun (WGS) entry which is preliminary data.</text>
</comment>
<evidence type="ECO:0000313" key="6">
    <source>
        <dbReference type="Proteomes" id="UP000565579"/>
    </source>
</evidence>
<dbReference type="InterPro" id="IPR036388">
    <property type="entry name" value="WH-like_DNA-bd_sf"/>
</dbReference>
<dbReference type="InterPro" id="IPR011991">
    <property type="entry name" value="ArsR-like_HTH"/>
</dbReference>
<keyword evidence="1" id="KW-0805">Transcription regulation</keyword>
<dbReference type="InterPro" id="IPR001845">
    <property type="entry name" value="HTH_ArsR_DNA-bd_dom"/>
</dbReference>
<evidence type="ECO:0000313" key="5">
    <source>
        <dbReference type="EMBL" id="MBB6556655.1"/>
    </source>
</evidence>
<dbReference type="SUPFAM" id="SSF46785">
    <property type="entry name" value="Winged helix' DNA-binding domain"/>
    <property type="match status" value="1"/>
</dbReference>
<organism evidence="5 6">
    <name type="scientific">Nonomuraea rubra</name>
    <dbReference type="NCBI Taxonomy" id="46180"/>
    <lineage>
        <taxon>Bacteria</taxon>
        <taxon>Bacillati</taxon>
        <taxon>Actinomycetota</taxon>
        <taxon>Actinomycetes</taxon>
        <taxon>Streptosporangiales</taxon>
        <taxon>Streptosporangiaceae</taxon>
        <taxon>Nonomuraea</taxon>
    </lineage>
</organism>
<dbReference type="PANTHER" id="PTHR43132">
    <property type="entry name" value="ARSENICAL RESISTANCE OPERON REPRESSOR ARSR-RELATED"/>
    <property type="match status" value="1"/>
</dbReference>
<dbReference type="SMART" id="SM00418">
    <property type="entry name" value="HTH_ARSR"/>
    <property type="match status" value="1"/>
</dbReference>
<dbReference type="GO" id="GO:0003677">
    <property type="term" value="F:DNA binding"/>
    <property type="evidence" value="ECO:0007669"/>
    <property type="project" value="UniProtKB-KW"/>
</dbReference>
<feature type="domain" description="HTH arsR-type" evidence="4">
    <location>
        <begin position="244"/>
        <end position="319"/>
    </location>
</feature>
<keyword evidence="6" id="KW-1185">Reference proteome</keyword>
<protein>
    <submittedName>
        <fullName evidence="5">DNA-binding transcriptional ArsR family regulator</fullName>
    </submittedName>
</protein>
<evidence type="ECO:0000259" key="4">
    <source>
        <dbReference type="SMART" id="SM00418"/>
    </source>
</evidence>
<evidence type="ECO:0000256" key="3">
    <source>
        <dbReference type="ARBA" id="ARBA00023163"/>
    </source>
</evidence>
<dbReference type="InterPro" id="IPR051011">
    <property type="entry name" value="Metal_resp_trans_reg"/>
</dbReference>
<accession>A0A7X0P7D1</accession>
<keyword evidence="2 5" id="KW-0238">DNA-binding</keyword>
<keyword evidence="3" id="KW-0804">Transcription</keyword>
<dbReference type="CDD" id="cd00090">
    <property type="entry name" value="HTH_ARSR"/>
    <property type="match status" value="1"/>
</dbReference>
<dbReference type="GO" id="GO:0003700">
    <property type="term" value="F:DNA-binding transcription factor activity"/>
    <property type="evidence" value="ECO:0007669"/>
    <property type="project" value="InterPro"/>
</dbReference>
<dbReference type="PANTHER" id="PTHR43132:SF2">
    <property type="entry name" value="ARSENICAL RESISTANCE OPERON REPRESSOR ARSR-RELATED"/>
    <property type="match status" value="1"/>
</dbReference>